<feature type="transmembrane region" description="Helical" evidence="1">
    <location>
        <begin position="151"/>
        <end position="168"/>
    </location>
</feature>
<comment type="caution">
    <text evidence="2">The sequence shown here is derived from an EMBL/GenBank/DDBJ whole genome shotgun (WGS) entry which is preliminary data.</text>
</comment>
<organism evidence="2 3">
    <name type="scientific">Allofournierella massiliensis</name>
    <dbReference type="NCBI Taxonomy" id="1650663"/>
    <lineage>
        <taxon>Bacteria</taxon>
        <taxon>Bacillati</taxon>
        <taxon>Bacillota</taxon>
        <taxon>Clostridia</taxon>
        <taxon>Eubacteriales</taxon>
        <taxon>Oscillospiraceae</taxon>
        <taxon>Allofournierella</taxon>
    </lineage>
</organism>
<feature type="transmembrane region" description="Helical" evidence="1">
    <location>
        <begin position="299"/>
        <end position="319"/>
    </location>
</feature>
<feature type="transmembrane region" description="Helical" evidence="1">
    <location>
        <begin position="197"/>
        <end position="214"/>
    </location>
</feature>
<keyword evidence="1" id="KW-1133">Transmembrane helix</keyword>
<feature type="transmembrane region" description="Helical" evidence="1">
    <location>
        <begin position="64"/>
        <end position="82"/>
    </location>
</feature>
<evidence type="ECO:0008006" key="4">
    <source>
        <dbReference type="Google" id="ProtNLM"/>
    </source>
</evidence>
<sequence length="391" mass="45276">MSFHKQNKLLWLTSVFIWCMQIHFWLESSEISDILLFDMLRTVCFYIAFMCVAVKWIADARINFFSLIIVVVSSGIMFLSLINSQGMTFAKLILFGLALKGIEYRWALKVFVKANTSIAALIIGAALLGLIENQKGYDGETVYYFLGFKNPNTAALMLFTIFIGYICINFKRISGLKIFNLLIVTIFIYKITNSRSALIVMILSCALLMFDKYIYKVSKLFGSKAFRAIVYSIFPLFSFLSYTVAHLYTKNELVNKLNVVFSYRFALWHWHTELLSIKPFGAPSAYEELGTMDNSYLVILYQYGFLIWMLYFLIFFGIYKLAIKKNDVAVCLIAIAYEVYFLTEGYPFFINTNIVLLFFLTEFWNIKLVVIKKRRKKDAATVSNKRCYSSI</sequence>
<dbReference type="RefSeq" id="WP_132587276.1">
    <property type="nucleotide sequence ID" value="NZ_CABKVM010000016.1"/>
</dbReference>
<protein>
    <recommendedName>
        <fullName evidence="4">O-antigen ligase-like membrane protein</fullName>
    </recommendedName>
</protein>
<feature type="transmembrane region" description="Helical" evidence="1">
    <location>
        <begin position="9"/>
        <end position="26"/>
    </location>
</feature>
<reference evidence="2 3" key="1">
    <citation type="submission" date="2019-03" db="EMBL/GenBank/DDBJ databases">
        <title>Genomic Encyclopedia of Type Strains, Phase IV (KMG-IV): sequencing the most valuable type-strain genomes for metagenomic binning, comparative biology and taxonomic classification.</title>
        <authorList>
            <person name="Goeker M."/>
        </authorList>
    </citation>
    <scope>NUCLEOTIDE SEQUENCE [LARGE SCALE GENOMIC DNA]</scope>
    <source>
        <strain evidence="2 3">DSM 100451</strain>
    </source>
</reference>
<feature type="transmembrane region" description="Helical" evidence="1">
    <location>
        <begin position="38"/>
        <end position="57"/>
    </location>
</feature>
<proteinExistence type="predicted"/>
<evidence type="ECO:0000313" key="2">
    <source>
        <dbReference type="EMBL" id="TCL61707.1"/>
    </source>
</evidence>
<gene>
    <name evidence="2" type="ORF">EDD77_101161</name>
</gene>
<feature type="transmembrane region" description="Helical" evidence="1">
    <location>
        <begin position="348"/>
        <end position="366"/>
    </location>
</feature>
<name>A0A4V2QCU3_9FIRM</name>
<feature type="transmembrane region" description="Helical" evidence="1">
    <location>
        <begin position="226"/>
        <end position="248"/>
    </location>
</feature>
<dbReference type="EMBL" id="SLUM01000001">
    <property type="protein sequence ID" value="TCL61707.1"/>
    <property type="molecule type" value="Genomic_DNA"/>
</dbReference>
<keyword evidence="1" id="KW-0472">Membrane</keyword>
<feature type="transmembrane region" description="Helical" evidence="1">
    <location>
        <begin position="114"/>
        <end position="131"/>
    </location>
</feature>
<dbReference type="AlphaFoldDB" id="A0A4V2QCU3"/>
<evidence type="ECO:0000313" key="3">
    <source>
        <dbReference type="Proteomes" id="UP000295184"/>
    </source>
</evidence>
<accession>A0A4V2QCU3</accession>
<dbReference type="Proteomes" id="UP000295184">
    <property type="component" value="Unassembled WGS sequence"/>
</dbReference>
<keyword evidence="1" id="KW-0812">Transmembrane</keyword>
<evidence type="ECO:0000256" key="1">
    <source>
        <dbReference type="SAM" id="Phobius"/>
    </source>
</evidence>
<feature type="transmembrane region" description="Helical" evidence="1">
    <location>
        <begin position="326"/>
        <end position="342"/>
    </location>
</feature>
<feature type="transmembrane region" description="Helical" evidence="1">
    <location>
        <begin position="88"/>
        <end position="107"/>
    </location>
</feature>
<dbReference type="STRING" id="1650663.GCA_001486665_01766"/>